<name>A0AAW0E802_9AGAR</name>
<dbReference type="EMBL" id="JAWWNJ010000003">
    <property type="protein sequence ID" value="KAK7059913.1"/>
    <property type="molecule type" value="Genomic_DNA"/>
</dbReference>
<evidence type="ECO:0000313" key="2">
    <source>
        <dbReference type="EMBL" id="KAK7059913.1"/>
    </source>
</evidence>
<evidence type="ECO:0008006" key="4">
    <source>
        <dbReference type="Google" id="ProtNLM"/>
    </source>
</evidence>
<organism evidence="2 3">
    <name type="scientific">Favolaschia claudopus</name>
    <dbReference type="NCBI Taxonomy" id="2862362"/>
    <lineage>
        <taxon>Eukaryota</taxon>
        <taxon>Fungi</taxon>
        <taxon>Dikarya</taxon>
        <taxon>Basidiomycota</taxon>
        <taxon>Agaricomycotina</taxon>
        <taxon>Agaricomycetes</taxon>
        <taxon>Agaricomycetidae</taxon>
        <taxon>Agaricales</taxon>
        <taxon>Marasmiineae</taxon>
        <taxon>Mycenaceae</taxon>
        <taxon>Favolaschia</taxon>
    </lineage>
</organism>
<feature type="region of interest" description="Disordered" evidence="1">
    <location>
        <begin position="42"/>
        <end position="73"/>
    </location>
</feature>
<evidence type="ECO:0000256" key="1">
    <source>
        <dbReference type="SAM" id="MobiDB-lite"/>
    </source>
</evidence>
<accession>A0AAW0E802</accession>
<gene>
    <name evidence="2" type="ORF">R3P38DRAFT_3341445</name>
</gene>
<reference evidence="2 3" key="1">
    <citation type="journal article" date="2024" name="J Genomics">
        <title>Draft genome sequencing and assembly of Favolaschia claudopus CIRM-BRFM 2984 isolated from oak limbs.</title>
        <authorList>
            <person name="Navarro D."/>
            <person name="Drula E."/>
            <person name="Chaduli D."/>
            <person name="Cazenave R."/>
            <person name="Ahrendt S."/>
            <person name="Wang J."/>
            <person name="Lipzen A."/>
            <person name="Daum C."/>
            <person name="Barry K."/>
            <person name="Grigoriev I.V."/>
            <person name="Favel A."/>
            <person name="Rosso M.N."/>
            <person name="Martin F."/>
        </authorList>
    </citation>
    <scope>NUCLEOTIDE SEQUENCE [LARGE SCALE GENOMIC DNA]</scope>
    <source>
        <strain evidence="2 3">CIRM-BRFM 2984</strain>
    </source>
</reference>
<sequence>MAKSQHPQSPEKQLRKLKKRRIERENAIADLNAVESIPVRVDPHVHRQSTRMPPRSVSLRSPETTHDQDKHTPSSMVMASLPLEIIDLILEEVVPMDHLFRGRPILRVNSSGVTAAWKASMKMKMNILLVCKTWAACGYRFLYRHITLLSFSDVEALARKLNAEPALGNLVRSLTFLYHCATVNKTKMEDECANLVAFIVNKCPRARHLEISTSGAFFPTFGEETAVCIARGKGDETLKPSKWQTAADELATALPPQITSLALGPLTRDWDFSAVMLQASCSRLVDLRVPIQLLLVPWRPYIREKGAVWNGIQPRLVFPNLRTLQLRCQGEVGKLTASDRRRVVLGVGLPGTREVSVFPDMPNLAHLVFIVHQPALTERMRRQNVLAEIELCLNLYGNGLEYLQFPAMSLQGDEYARLLQKCPRLAHVVLPAVSWPDDPASIFPSVMHVDLWCSGAELESGSGGVDVGNLASTVRRSLPEVKTIRRLSTALQNVFVDAFPRALDSAVTWIRGTLEVAPGMVLTREEHTEGVSTIRMLAVSGGNSV</sequence>
<comment type="caution">
    <text evidence="2">The sequence shown here is derived from an EMBL/GenBank/DDBJ whole genome shotgun (WGS) entry which is preliminary data.</text>
</comment>
<protein>
    <recommendedName>
        <fullName evidence="4">F-box domain-containing protein</fullName>
    </recommendedName>
</protein>
<proteinExistence type="predicted"/>
<dbReference type="AlphaFoldDB" id="A0AAW0E802"/>
<dbReference type="Proteomes" id="UP001362999">
    <property type="component" value="Unassembled WGS sequence"/>
</dbReference>
<feature type="compositionally biased region" description="Basic and acidic residues" evidence="1">
    <location>
        <begin position="63"/>
        <end position="72"/>
    </location>
</feature>
<evidence type="ECO:0000313" key="3">
    <source>
        <dbReference type="Proteomes" id="UP001362999"/>
    </source>
</evidence>
<keyword evidence="3" id="KW-1185">Reference proteome</keyword>